<reference evidence="2" key="1">
    <citation type="journal article" date="2015" name="Nat. Genet.">
        <title>The genome and transcriptome of the zoonotic hookworm Ancylostoma ceylanicum identify infection-specific gene families.</title>
        <authorList>
            <person name="Schwarz E.M."/>
            <person name="Hu Y."/>
            <person name="Antoshechkin I."/>
            <person name="Miller M.M."/>
            <person name="Sternberg P.W."/>
            <person name="Aroian R.V."/>
        </authorList>
    </citation>
    <scope>NUCLEOTIDE SEQUENCE</scope>
    <source>
        <strain evidence="2">HY135</strain>
    </source>
</reference>
<protein>
    <recommendedName>
        <fullName evidence="3">Reverse transcriptase domain-containing protein</fullName>
    </recommendedName>
</protein>
<dbReference type="EMBL" id="JARK01000084">
    <property type="protein sequence ID" value="EYC43681.1"/>
    <property type="molecule type" value="Genomic_DNA"/>
</dbReference>
<sequence length="229" mass="26770">MIKKEMEQTNDDENTYIPTSYVEEYIREIHRRHIVSLGMKTVGKFKDVPKIYGIPKMHKDPIKFRFITGAKKSTLKPLTMALQKMLSHFSKHVSSYCNVIKHRSGIKHHWSIDNSMKVVNDVLASERDMQVFSADFSSLFTDLPHQVVKENIRKLIIQCMRGYNYVRLQGDNVSYANADTAKCIYYRKEEIFFLIDTLLESSFVRFGSTVYQQIKSIPQEVHAVHSWQI</sequence>
<dbReference type="AlphaFoldDB" id="A0A016WVR1"/>
<dbReference type="PANTHER" id="PTHR21301:SF10">
    <property type="entry name" value="REVERSE TRANSCRIPTASE DOMAIN-CONTAINING PROTEIN"/>
    <property type="match status" value="1"/>
</dbReference>
<dbReference type="Proteomes" id="UP000024635">
    <property type="component" value="Unassembled WGS sequence"/>
</dbReference>
<name>A0A016WVR1_9BILA</name>
<dbReference type="OrthoDB" id="5876303at2759"/>
<evidence type="ECO:0000313" key="1">
    <source>
        <dbReference type="EMBL" id="EYC43681.1"/>
    </source>
</evidence>
<gene>
    <name evidence="1" type="primary">Acey_s0484.g2314</name>
    <name evidence="1" type="ORF">Y032_0484g2314</name>
</gene>
<evidence type="ECO:0000313" key="2">
    <source>
        <dbReference type="Proteomes" id="UP000024635"/>
    </source>
</evidence>
<proteinExistence type="predicted"/>
<comment type="caution">
    <text evidence="1">The sequence shown here is derived from an EMBL/GenBank/DDBJ whole genome shotgun (WGS) entry which is preliminary data.</text>
</comment>
<evidence type="ECO:0008006" key="3">
    <source>
        <dbReference type="Google" id="ProtNLM"/>
    </source>
</evidence>
<keyword evidence="2" id="KW-1185">Reference proteome</keyword>
<accession>A0A016WVR1</accession>
<dbReference type="PANTHER" id="PTHR21301">
    <property type="entry name" value="REVERSE TRANSCRIPTASE"/>
    <property type="match status" value="1"/>
</dbReference>
<organism evidence="1 2">
    <name type="scientific">Ancylostoma ceylanicum</name>
    <dbReference type="NCBI Taxonomy" id="53326"/>
    <lineage>
        <taxon>Eukaryota</taxon>
        <taxon>Metazoa</taxon>
        <taxon>Ecdysozoa</taxon>
        <taxon>Nematoda</taxon>
        <taxon>Chromadorea</taxon>
        <taxon>Rhabditida</taxon>
        <taxon>Rhabditina</taxon>
        <taxon>Rhabditomorpha</taxon>
        <taxon>Strongyloidea</taxon>
        <taxon>Ancylostomatidae</taxon>
        <taxon>Ancylostomatinae</taxon>
        <taxon>Ancylostoma</taxon>
    </lineage>
</organism>